<protein>
    <recommendedName>
        <fullName evidence="4">YhcN/YlaJ family sporulation lipoprotein</fullName>
    </recommendedName>
</protein>
<name>A0ABT9XZF4_9BACI</name>
<dbReference type="Proteomes" id="UP001224122">
    <property type="component" value="Unassembled WGS sequence"/>
</dbReference>
<keyword evidence="1" id="KW-0732">Signal</keyword>
<keyword evidence="3" id="KW-1185">Reference proteome</keyword>
<organism evidence="2 3">
    <name type="scientific">Neobacillus ginsengisoli</name>
    <dbReference type="NCBI Taxonomy" id="904295"/>
    <lineage>
        <taxon>Bacteria</taxon>
        <taxon>Bacillati</taxon>
        <taxon>Bacillota</taxon>
        <taxon>Bacilli</taxon>
        <taxon>Bacillales</taxon>
        <taxon>Bacillaceae</taxon>
        <taxon>Neobacillus</taxon>
    </lineage>
</organism>
<comment type="caution">
    <text evidence="2">The sequence shown here is derived from an EMBL/GenBank/DDBJ whole genome shotgun (WGS) entry which is preliminary data.</text>
</comment>
<proteinExistence type="predicted"/>
<feature type="chain" id="PRO_5045095042" description="YhcN/YlaJ family sporulation lipoprotein" evidence="1">
    <location>
        <begin position="22"/>
        <end position="237"/>
    </location>
</feature>
<sequence>MMKRKRIVWCTPFIGAFLVLTACTGQQSMQENQVGAANLDFHDKTVNQKGNSHVHGQNASVNVIPSIDRTKKKTTNEKDTTTSGLGTNVYSLIGSSGLHDGGISSHLESRLSSQGIPGIKVFVLDDTIILARAQPQTTSTSYDEMQSKVLSNTSGASGKGDYKGVNPNKLNNTEDNLDKAKALMSKAFNGQVQILTITNPQALPLIDGIKANIKSATPSYSKLTSDINILVQMTREK</sequence>
<gene>
    <name evidence="2" type="ORF">J2S10_004163</name>
</gene>
<dbReference type="RefSeq" id="WP_307411644.1">
    <property type="nucleotide sequence ID" value="NZ_JAUSTW010000007.1"/>
</dbReference>
<dbReference type="EMBL" id="JAUSTW010000007">
    <property type="protein sequence ID" value="MDQ0200961.1"/>
    <property type="molecule type" value="Genomic_DNA"/>
</dbReference>
<accession>A0ABT9XZF4</accession>
<reference evidence="2 3" key="1">
    <citation type="submission" date="2023-07" db="EMBL/GenBank/DDBJ databases">
        <title>Genomic Encyclopedia of Type Strains, Phase IV (KMG-IV): sequencing the most valuable type-strain genomes for metagenomic binning, comparative biology and taxonomic classification.</title>
        <authorList>
            <person name="Goeker M."/>
        </authorList>
    </citation>
    <scope>NUCLEOTIDE SEQUENCE [LARGE SCALE GENOMIC DNA]</scope>
    <source>
        <strain evidence="2 3">DSM 27594</strain>
    </source>
</reference>
<evidence type="ECO:0000256" key="1">
    <source>
        <dbReference type="SAM" id="SignalP"/>
    </source>
</evidence>
<evidence type="ECO:0000313" key="3">
    <source>
        <dbReference type="Proteomes" id="UP001224122"/>
    </source>
</evidence>
<feature type="signal peptide" evidence="1">
    <location>
        <begin position="1"/>
        <end position="21"/>
    </location>
</feature>
<dbReference type="PROSITE" id="PS51257">
    <property type="entry name" value="PROKAR_LIPOPROTEIN"/>
    <property type="match status" value="1"/>
</dbReference>
<evidence type="ECO:0000313" key="2">
    <source>
        <dbReference type="EMBL" id="MDQ0200961.1"/>
    </source>
</evidence>
<evidence type="ECO:0008006" key="4">
    <source>
        <dbReference type="Google" id="ProtNLM"/>
    </source>
</evidence>